<proteinExistence type="predicted"/>
<dbReference type="WBParaSite" id="ES5_v2.g24828.t1">
    <property type="protein sequence ID" value="ES5_v2.g24828.t1"/>
    <property type="gene ID" value="ES5_v2.g24828"/>
</dbReference>
<name>A0AC34G511_9BILA</name>
<evidence type="ECO:0000313" key="2">
    <source>
        <dbReference type="WBParaSite" id="ES5_v2.g24828.t1"/>
    </source>
</evidence>
<dbReference type="Proteomes" id="UP000887579">
    <property type="component" value="Unplaced"/>
</dbReference>
<reference evidence="2" key="1">
    <citation type="submission" date="2022-11" db="UniProtKB">
        <authorList>
            <consortium name="WormBaseParasite"/>
        </authorList>
    </citation>
    <scope>IDENTIFICATION</scope>
</reference>
<evidence type="ECO:0000313" key="1">
    <source>
        <dbReference type="Proteomes" id="UP000887579"/>
    </source>
</evidence>
<organism evidence="1 2">
    <name type="scientific">Panagrolaimus sp. ES5</name>
    <dbReference type="NCBI Taxonomy" id="591445"/>
    <lineage>
        <taxon>Eukaryota</taxon>
        <taxon>Metazoa</taxon>
        <taxon>Ecdysozoa</taxon>
        <taxon>Nematoda</taxon>
        <taxon>Chromadorea</taxon>
        <taxon>Rhabditida</taxon>
        <taxon>Tylenchina</taxon>
        <taxon>Panagrolaimomorpha</taxon>
        <taxon>Panagrolaimoidea</taxon>
        <taxon>Panagrolaimidae</taxon>
        <taxon>Panagrolaimus</taxon>
    </lineage>
</organism>
<protein>
    <submittedName>
        <fullName evidence="2">Uncharacterized protein</fullName>
    </submittedName>
</protein>
<accession>A0AC34G511</accession>
<sequence length="191" mass="20344">MRGSRRSARALKKLIMAARGSKESKTSTRSKSTSAPTNTVPQTNPLPERLIKIDNLSKSDTNNNNVVSARESTTTATNNLTSTISETGPLMKVVVSPQQIDNLSKSDTNNNNVVSARESTTTATNNLTSTISETGPLMKVVVSPQRGPVELLQSTTGAIVVYTDASLIKDGTAGIGIFFGKDHPLNTTQRL</sequence>